<reference evidence="2 3" key="1">
    <citation type="journal article" date="2014" name="PLoS Genet.">
        <title>Phylogenetically driven sequencing of extremely halophilic archaea reveals strategies for static and dynamic osmo-response.</title>
        <authorList>
            <person name="Becker E.A."/>
            <person name="Seitzer P.M."/>
            <person name="Tritt A."/>
            <person name="Larsen D."/>
            <person name="Krusor M."/>
            <person name="Yao A.I."/>
            <person name="Wu D."/>
            <person name="Madern D."/>
            <person name="Eisen J.A."/>
            <person name="Darling A.E."/>
            <person name="Facciotti M.T."/>
        </authorList>
    </citation>
    <scope>NUCLEOTIDE SEQUENCE [LARGE SCALE GENOMIC DNA]</scope>
    <source>
        <strain evidence="2 3">DSM 8989</strain>
    </source>
</reference>
<proteinExistence type="predicted"/>
<dbReference type="Gene3D" id="3.20.20.60">
    <property type="entry name" value="Phosphoenolpyruvate-binding domains"/>
    <property type="match status" value="1"/>
</dbReference>
<comment type="caution">
    <text evidence="2">The sequence shown here is derived from an EMBL/GenBank/DDBJ whole genome shotgun (WGS) entry which is preliminary data.</text>
</comment>
<dbReference type="InterPro" id="IPR039556">
    <property type="entry name" value="ICL/PEPM"/>
</dbReference>
<accession>M0NAG6</accession>
<evidence type="ECO:0000313" key="3">
    <source>
        <dbReference type="Proteomes" id="UP000011625"/>
    </source>
</evidence>
<dbReference type="STRING" id="1227456.C450_07037"/>
<sequence length="371" mass="41489">MPSWPSLDATKPNTTHENESTMPTPEELIGDTDVFTKDIDNPAAEELREMLSSQKYVFAPGMYHALDARLAEMAGHDAAYMSGYSTVLGQFGFPDLEMVTMTEMVENAKRMVEATHLPVIADCDTGYGGIHNVRRAVREYEKVGVAAVHIEDQVTPKRCGHIAGKQIVSREDAQARFEAAVDAKQCEDTVIIARTDAYGSANGDWEEHLERGRLYADAGVDIVWPEMPDPSREDAVEYAETIHETHPDLDLAFNYSSSFAWSEQDDPLTFEELGDLGYTYQFITLFALHSGAQAAFEDMKNLAENAEEGQFDLEDKYLGHETESHHELSFVDKFQDTEMEFDPEARSRIEGSEGFSEDERDPLTADAESDD</sequence>
<protein>
    <submittedName>
        <fullName evidence="2">Isocitrate lyase</fullName>
    </submittedName>
</protein>
<dbReference type="InterPro" id="IPR040442">
    <property type="entry name" value="Pyrv_kinase-like_dom_sf"/>
</dbReference>
<name>M0NAG6_9EURY</name>
<dbReference type="AlphaFoldDB" id="M0NAG6"/>
<evidence type="ECO:0000256" key="1">
    <source>
        <dbReference type="SAM" id="MobiDB-lite"/>
    </source>
</evidence>
<feature type="region of interest" description="Disordered" evidence="1">
    <location>
        <begin position="1"/>
        <end position="28"/>
    </location>
</feature>
<dbReference type="SUPFAM" id="SSF51621">
    <property type="entry name" value="Phosphoenolpyruvate/pyruvate domain"/>
    <property type="match status" value="1"/>
</dbReference>
<gene>
    <name evidence="2" type="ORF">C450_07037</name>
</gene>
<dbReference type="CDD" id="cd00377">
    <property type="entry name" value="ICL_PEPM"/>
    <property type="match status" value="1"/>
</dbReference>
<dbReference type="PANTHER" id="PTHR42905:SF5">
    <property type="entry name" value="CARBOXYVINYL-CARBOXYPHOSPHONATE PHOSPHORYLMUTASE, CHLOROPLASTIC"/>
    <property type="match status" value="1"/>
</dbReference>
<dbReference type="Pfam" id="PF13714">
    <property type="entry name" value="PEP_mutase"/>
    <property type="match status" value="1"/>
</dbReference>
<dbReference type="Proteomes" id="UP000011625">
    <property type="component" value="Unassembled WGS sequence"/>
</dbReference>
<keyword evidence="3" id="KW-1185">Reference proteome</keyword>
<evidence type="ECO:0000313" key="2">
    <source>
        <dbReference type="EMBL" id="EMA53645.1"/>
    </source>
</evidence>
<dbReference type="EMBL" id="AOME01000050">
    <property type="protein sequence ID" value="EMA53645.1"/>
    <property type="molecule type" value="Genomic_DNA"/>
</dbReference>
<dbReference type="GO" id="GO:0016833">
    <property type="term" value="F:oxo-acid-lyase activity"/>
    <property type="evidence" value="ECO:0007669"/>
    <property type="project" value="UniProtKB-ARBA"/>
</dbReference>
<dbReference type="InterPro" id="IPR015813">
    <property type="entry name" value="Pyrv/PenolPyrv_kinase-like_dom"/>
</dbReference>
<organism evidence="2 3">
    <name type="scientific">Halococcus salifodinae DSM 8989</name>
    <dbReference type="NCBI Taxonomy" id="1227456"/>
    <lineage>
        <taxon>Archaea</taxon>
        <taxon>Methanobacteriati</taxon>
        <taxon>Methanobacteriota</taxon>
        <taxon>Stenosarchaea group</taxon>
        <taxon>Halobacteria</taxon>
        <taxon>Halobacteriales</taxon>
        <taxon>Halococcaceae</taxon>
        <taxon>Halococcus</taxon>
    </lineage>
</organism>
<feature type="region of interest" description="Disordered" evidence="1">
    <location>
        <begin position="341"/>
        <end position="371"/>
    </location>
</feature>
<dbReference type="PATRIC" id="fig|1227456.3.peg.1401"/>
<keyword evidence="2" id="KW-0456">Lyase</keyword>
<dbReference type="PANTHER" id="PTHR42905">
    <property type="entry name" value="PHOSPHOENOLPYRUVATE CARBOXYLASE"/>
    <property type="match status" value="1"/>
</dbReference>